<dbReference type="Gene3D" id="3.10.620.30">
    <property type="match status" value="1"/>
</dbReference>
<dbReference type="PANTHER" id="PTHR42736:SF1">
    <property type="entry name" value="PROTEIN-GLUTAMINE GAMMA-GLUTAMYLTRANSFERASE"/>
    <property type="match status" value="1"/>
</dbReference>
<dbReference type="GO" id="GO:0006508">
    <property type="term" value="P:proteolysis"/>
    <property type="evidence" value="ECO:0007669"/>
    <property type="project" value="UniProtKB-KW"/>
</dbReference>
<evidence type="ECO:0000313" key="4">
    <source>
        <dbReference type="Proteomes" id="UP000295765"/>
    </source>
</evidence>
<protein>
    <submittedName>
        <fullName evidence="3">Transglutaminase-like putative cysteine protease</fullName>
    </submittedName>
</protein>
<dbReference type="InterPro" id="IPR002931">
    <property type="entry name" value="Transglutaminase-like"/>
</dbReference>
<evidence type="ECO:0000259" key="2">
    <source>
        <dbReference type="SMART" id="SM00460"/>
    </source>
</evidence>
<keyword evidence="3" id="KW-0645">Protease</keyword>
<evidence type="ECO:0000256" key="1">
    <source>
        <dbReference type="SAM" id="Phobius"/>
    </source>
</evidence>
<keyword evidence="1" id="KW-1133">Transmembrane helix</keyword>
<gene>
    <name evidence="3" type="ORF">EV699_11831</name>
</gene>
<dbReference type="SMART" id="SM00460">
    <property type="entry name" value="TGc"/>
    <property type="match status" value="1"/>
</dbReference>
<dbReference type="GO" id="GO:0008233">
    <property type="term" value="F:peptidase activity"/>
    <property type="evidence" value="ECO:0007669"/>
    <property type="project" value="UniProtKB-KW"/>
</dbReference>
<feature type="transmembrane region" description="Helical" evidence="1">
    <location>
        <begin position="540"/>
        <end position="562"/>
    </location>
</feature>
<accession>A0A4R2LJU4</accession>
<sequence>MAERAVPAAQVYGLVGALAFAAAAHGAVLPPWLLAGVVAAFAWRLAVAGGHLRLPGRLVLGALTLAFGIAIALVYGTLLGRDAGVALLAGMSALKLLEWRTRRDALVLVFLGYLLVMARLLYDQGPLTALWLLLACVLLLAAHLACAFETASPPPRVLLGRAVRLLVRGVPLALLLFLLFPRIQGPLWGFQDESRARTGLSDEMTPGSIAELARSGEVAFRVRFDGAPPPPAARYWRGPVLDGYDGRSWRTVGWAEGLRRDAVLGEAPVRYVVTLEPHGRRWLFALDLPAAAPADATLGSRFVLSRRIAVNEVLRYEQQSWLAYRTAAPEAGMLRLQRQLPPGGNPRARALAAEWRALPDPAARVRAALQLFAGEPFRYTLSPPPLTGEPVDAFLFDTRAGFCEHYAGAFVYLMRAADVPARVVTGYLGGEAAPGGEYFIVRQSDAHAWAEVWLPERGWTRVDPTAAIAPERVENGAYGALDEPGELPLLARRDGGWVRATLLELDALANAWNDWVLAYGPERQRELLARLGWPDIDWRGLMLLLVALGGGGAAAAATWAAWRGWRRRDPRVALWNAACARLAEVGLRRGAQEGPLAFAARVAGARPELADEFSAIARLYAALRYGAGADAAALAELRRRTRAFHPRRTP</sequence>
<feature type="transmembrane region" description="Helical" evidence="1">
    <location>
        <begin position="31"/>
        <end position="47"/>
    </location>
</feature>
<dbReference type="Pfam" id="PF13559">
    <property type="entry name" value="DUF4129"/>
    <property type="match status" value="1"/>
</dbReference>
<dbReference type="AlphaFoldDB" id="A0A4R2LJU4"/>
<dbReference type="InterPro" id="IPR021878">
    <property type="entry name" value="TgpA_N"/>
</dbReference>
<organism evidence="3 4">
    <name type="scientific">Plasticicumulans lactativorans</name>
    <dbReference type="NCBI Taxonomy" id="1133106"/>
    <lineage>
        <taxon>Bacteria</taxon>
        <taxon>Pseudomonadati</taxon>
        <taxon>Pseudomonadota</taxon>
        <taxon>Gammaproteobacteria</taxon>
        <taxon>Candidatus Competibacteraceae</taxon>
        <taxon>Plasticicumulans</taxon>
    </lineage>
</organism>
<keyword evidence="3" id="KW-0378">Hydrolase</keyword>
<keyword evidence="4" id="KW-1185">Reference proteome</keyword>
<reference evidence="3 4" key="1">
    <citation type="submission" date="2019-03" db="EMBL/GenBank/DDBJ databases">
        <title>Genomic Encyclopedia of Type Strains, Phase IV (KMG-IV): sequencing the most valuable type-strain genomes for metagenomic binning, comparative biology and taxonomic classification.</title>
        <authorList>
            <person name="Goeker M."/>
        </authorList>
    </citation>
    <scope>NUCLEOTIDE SEQUENCE [LARGE SCALE GENOMIC DNA]</scope>
    <source>
        <strain evidence="3 4">DSM 25287</strain>
    </source>
</reference>
<dbReference type="EMBL" id="SLWY01000018">
    <property type="protein sequence ID" value="TCO79645.1"/>
    <property type="molecule type" value="Genomic_DNA"/>
</dbReference>
<evidence type="ECO:0000313" key="3">
    <source>
        <dbReference type="EMBL" id="TCO79645.1"/>
    </source>
</evidence>
<proteinExistence type="predicted"/>
<dbReference type="OrthoDB" id="9804872at2"/>
<dbReference type="PANTHER" id="PTHR42736">
    <property type="entry name" value="PROTEIN-GLUTAMINE GAMMA-GLUTAMYLTRANSFERASE"/>
    <property type="match status" value="1"/>
</dbReference>
<feature type="transmembrane region" description="Helical" evidence="1">
    <location>
        <begin position="59"/>
        <end position="77"/>
    </location>
</feature>
<dbReference type="InterPro" id="IPR038765">
    <property type="entry name" value="Papain-like_cys_pep_sf"/>
</dbReference>
<dbReference type="Pfam" id="PF11992">
    <property type="entry name" value="TgpA_N"/>
    <property type="match status" value="1"/>
</dbReference>
<dbReference type="Proteomes" id="UP000295765">
    <property type="component" value="Unassembled WGS sequence"/>
</dbReference>
<dbReference type="SUPFAM" id="SSF54001">
    <property type="entry name" value="Cysteine proteinases"/>
    <property type="match status" value="1"/>
</dbReference>
<dbReference type="InterPro" id="IPR025403">
    <property type="entry name" value="TgpA-like_C"/>
</dbReference>
<comment type="caution">
    <text evidence="3">The sequence shown here is derived from an EMBL/GenBank/DDBJ whole genome shotgun (WGS) entry which is preliminary data.</text>
</comment>
<feature type="domain" description="Transglutaminase-like" evidence="2">
    <location>
        <begin position="395"/>
        <end position="466"/>
    </location>
</feature>
<keyword evidence="1" id="KW-0812">Transmembrane</keyword>
<dbReference type="Pfam" id="PF01841">
    <property type="entry name" value="Transglut_core"/>
    <property type="match status" value="1"/>
</dbReference>
<feature type="transmembrane region" description="Helical" evidence="1">
    <location>
        <begin position="128"/>
        <end position="150"/>
    </location>
</feature>
<feature type="transmembrane region" description="Helical" evidence="1">
    <location>
        <begin position="105"/>
        <end position="122"/>
    </location>
</feature>
<keyword evidence="1" id="KW-0472">Membrane</keyword>
<dbReference type="RefSeq" id="WP_132544503.1">
    <property type="nucleotide sequence ID" value="NZ_SLWY01000018.1"/>
</dbReference>
<name>A0A4R2LJU4_9GAMM</name>
<dbReference type="InterPro" id="IPR052901">
    <property type="entry name" value="Bact_TGase-like"/>
</dbReference>
<feature type="transmembrane region" description="Helical" evidence="1">
    <location>
        <begin position="162"/>
        <end position="180"/>
    </location>
</feature>